<proteinExistence type="predicted"/>
<accession>A0ABR2FLE6</accession>
<evidence type="ECO:0000313" key="2">
    <source>
        <dbReference type="Proteomes" id="UP001472677"/>
    </source>
</evidence>
<dbReference type="EMBL" id="JBBPBM010000006">
    <property type="protein sequence ID" value="KAK8581556.1"/>
    <property type="molecule type" value="Genomic_DNA"/>
</dbReference>
<keyword evidence="2" id="KW-1185">Reference proteome</keyword>
<dbReference type="Proteomes" id="UP001472677">
    <property type="component" value="Unassembled WGS sequence"/>
</dbReference>
<organism evidence="1 2">
    <name type="scientific">Hibiscus sabdariffa</name>
    <name type="common">roselle</name>
    <dbReference type="NCBI Taxonomy" id="183260"/>
    <lineage>
        <taxon>Eukaryota</taxon>
        <taxon>Viridiplantae</taxon>
        <taxon>Streptophyta</taxon>
        <taxon>Embryophyta</taxon>
        <taxon>Tracheophyta</taxon>
        <taxon>Spermatophyta</taxon>
        <taxon>Magnoliopsida</taxon>
        <taxon>eudicotyledons</taxon>
        <taxon>Gunneridae</taxon>
        <taxon>Pentapetalae</taxon>
        <taxon>rosids</taxon>
        <taxon>malvids</taxon>
        <taxon>Malvales</taxon>
        <taxon>Malvaceae</taxon>
        <taxon>Malvoideae</taxon>
        <taxon>Hibiscus</taxon>
    </lineage>
</organism>
<protein>
    <submittedName>
        <fullName evidence="1">Uncharacterized protein</fullName>
    </submittedName>
</protein>
<evidence type="ECO:0000313" key="1">
    <source>
        <dbReference type="EMBL" id="KAK8581556.1"/>
    </source>
</evidence>
<gene>
    <name evidence="1" type="ORF">V6N12_071774</name>
</gene>
<name>A0ABR2FLE6_9ROSI</name>
<sequence length="68" mass="7442">MEVDAKQALELEIQREHELRGKIQVMHAAHENIRDRVNGCASASASKPEHGNGIYSAVTAARFPCSVL</sequence>
<reference evidence="1 2" key="1">
    <citation type="journal article" date="2024" name="G3 (Bethesda)">
        <title>Genome assembly of Hibiscus sabdariffa L. provides insights into metabolisms of medicinal natural products.</title>
        <authorList>
            <person name="Kim T."/>
        </authorList>
    </citation>
    <scope>NUCLEOTIDE SEQUENCE [LARGE SCALE GENOMIC DNA]</scope>
    <source>
        <strain evidence="1">TK-2024</strain>
        <tissue evidence="1">Old leaves</tissue>
    </source>
</reference>
<comment type="caution">
    <text evidence="1">The sequence shown here is derived from an EMBL/GenBank/DDBJ whole genome shotgun (WGS) entry which is preliminary data.</text>
</comment>